<feature type="chain" id="PRO_5030604768" evidence="1">
    <location>
        <begin position="24"/>
        <end position="293"/>
    </location>
</feature>
<dbReference type="EMBL" id="HBGZ01013405">
    <property type="protein sequence ID" value="CAD9598901.1"/>
    <property type="molecule type" value="Transcribed_RNA"/>
</dbReference>
<proteinExistence type="predicted"/>
<keyword evidence="1" id="KW-0732">Signal</keyword>
<gene>
    <name evidence="2" type="ORF">SMAR0320_LOCUS9628</name>
</gene>
<sequence>MILTMNRASLLTVALLSIDAAAAFVHPQPAPATASTSLEAHHRREFLSSAAAALIGSSILPQYAVAELDTEDFLKTGMVSMPMGVSGQAGKAKPRTNVVLREGTDVLQSKKGDVTAEILLGKSSDPIPVLASFTSPWPLAKGGLFDVECREASSGDGAFLTIAKGATSSISDLPKTFFTDNIFSPTGRFSFYGQPTDIKVKKSEVVDNRRYLEISFSNLSQSTNAEIPRTALVVATIPEGTGDVVMLVGSSNASRWKKGSEKSVRSTVESFRVSLAPTSGLKVRAKQTNDSLL</sequence>
<dbReference type="Gene3D" id="3.40.1000.10">
    <property type="entry name" value="Mog1/PsbP, alpha/beta/alpha sandwich"/>
    <property type="match status" value="1"/>
</dbReference>
<protein>
    <submittedName>
        <fullName evidence="2">Uncharacterized protein</fullName>
    </submittedName>
</protein>
<reference evidence="2" key="1">
    <citation type="submission" date="2021-01" db="EMBL/GenBank/DDBJ databases">
        <authorList>
            <person name="Corre E."/>
            <person name="Pelletier E."/>
            <person name="Niang G."/>
            <person name="Scheremetjew M."/>
            <person name="Finn R."/>
            <person name="Kale V."/>
            <person name="Holt S."/>
            <person name="Cochrane G."/>
            <person name="Meng A."/>
            <person name="Brown T."/>
            <person name="Cohen L."/>
        </authorList>
    </citation>
    <scope>NUCLEOTIDE SEQUENCE</scope>
    <source>
        <strain evidence="2">SM1012Den-03</strain>
    </source>
</reference>
<evidence type="ECO:0000313" key="2">
    <source>
        <dbReference type="EMBL" id="CAD9598901.1"/>
    </source>
</evidence>
<organism evidence="2">
    <name type="scientific">Skeletonema marinoi</name>
    <dbReference type="NCBI Taxonomy" id="267567"/>
    <lineage>
        <taxon>Eukaryota</taxon>
        <taxon>Sar</taxon>
        <taxon>Stramenopiles</taxon>
        <taxon>Ochrophyta</taxon>
        <taxon>Bacillariophyta</taxon>
        <taxon>Coscinodiscophyceae</taxon>
        <taxon>Thalassiosirophycidae</taxon>
        <taxon>Thalassiosirales</taxon>
        <taxon>Skeletonemataceae</taxon>
        <taxon>Skeletonema</taxon>
        <taxon>Skeletonema marinoi-dohrnii complex</taxon>
    </lineage>
</organism>
<accession>A0A7S2PIA2</accession>
<feature type="signal peptide" evidence="1">
    <location>
        <begin position="1"/>
        <end position="23"/>
    </location>
</feature>
<dbReference type="AlphaFoldDB" id="A0A7S2PIA2"/>
<evidence type="ECO:0000256" key="1">
    <source>
        <dbReference type="SAM" id="SignalP"/>
    </source>
</evidence>
<name>A0A7S2PIA2_9STRA</name>